<proteinExistence type="predicted"/>
<dbReference type="Proteomes" id="UP000019384">
    <property type="component" value="Unassembled WGS sequence"/>
</dbReference>
<dbReference type="AlphaFoldDB" id="W6MQC8"/>
<reference evidence="1" key="1">
    <citation type="submission" date="2013-12" db="EMBL/GenBank/DDBJ databases">
        <authorList>
            <person name="Genoscope - CEA"/>
        </authorList>
    </citation>
    <scope>NUCLEOTIDE SEQUENCE</scope>
    <source>
        <strain evidence="1">CBS 1993</strain>
    </source>
</reference>
<organism evidence="1 2">
    <name type="scientific">Kuraishia capsulata CBS 1993</name>
    <dbReference type="NCBI Taxonomy" id="1382522"/>
    <lineage>
        <taxon>Eukaryota</taxon>
        <taxon>Fungi</taxon>
        <taxon>Dikarya</taxon>
        <taxon>Ascomycota</taxon>
        <taxon>Saccharomycotina</taxon>
        <taxon>Pichiomycetes</taxon>
        <taxon>Pichiales</taxon>
        <taxon>Pichiaceae</taxon>
        <taxon>Kuraishia</taxon>
    </lineage>
</organism>
<keyword evidence="2" id="KW-1185">Reference proteome</keyword>
<sequence>MAKFIKSGKVGMYRLYSLSGRFRLI</sequence>
<dbReference type="EMBL" id="HG793130">
    <property type="protein sequence ID" value="CDK28901.1"/>
    <property type="molecule type" value="Genomic_DNA"/>
</dbReference>
<evidence type="ECO:0000313" key="1">
    <source>
        <dbReference type="EMBL" id="CDK28901.1"/>
    </source>
</evidence>
<evidence type="ECO:0000313" key="2">
    <source>
        <dbReference type="Proteomes" id="UP000019384"/>
    </source>
</evidence>
<reference evidence="1" key="2">
    <citation type="submission" date="2014-02" db="EMBL/GenBank/DDBJ databases">
        <title>Complete DNA sequence of /Kuraishia capsulata/ illustrates novel genomic features among budding yeasts (/Saccharomycotina/).</title>
        <authorList>
            <person name="Morales L."/>
            <person name="Noel B."/>
            <person name="Porcel B."/>
            <person name="Marcet-Houben M."/>
            <person name="Hullo M-F."/>
            <person name="Sacerdot C."/>
            <person name="Tekaia F."/>
            <person name="Leh-Louis V."/>
            <person name="Despons L."/>
            <person name="Khanna V."/>
            <person name="Aury J-M."/>
            <person name="Barbe V."/>
            <person name="Couloux A."/>
            <person name="Labadie K."/>
            <person name="Pelletier E."/>
            <person name="Souciet J-L."/>
            <person name="Boekhout T."/>
            <person name="Gabaldon T."/>
            <person name="Wincker P."/>
            <person name="Dujon B."/>
        </authorList>
    </citation>
    <scope>NUCLEOTIDE SEQUENCE</scope>
    <source>
        <strain evidence="1">CBS 1993</strain>
    </source>
</reference>
<dbReference type="HOGENOM" id="CLU_3419441_0_0_1"/>
<protein>
    <submittedName>
        <fullName evidence="1">Uncharacterized protein</fullName>
    </submittedName>
</protein>
<name>W6MQC8_9ASCO</name>
<gene>
    <name evidence="1" type="ORF">KUCA_T00004886001</name>
</gene>
<accession>W6MQC8</accession>